<comment type="caution">
    <text evidence="2">The sequence shown here is derived from an EMBL/GenBank/DDBJ whole genome shotgun (WGS) entry which is preliminary data.</text>
</comment>
<accession>A0ABT7FI68</accession>
<evidence type="ECO:0000313" key="2">
    <source>
        <dbReference type="EMBL" id="MDK3074830.1"/>
    </source>
</evidence>
<organism evidence="2 3">
    <name type="scientific">Sedimentitalea xiamensis</name>
    <dbReference type="NCBI Taxonomy" id="3050037"/>
    <lineage>
        <taxon>Bacteria</taxon>
        <taxon>Pseudomonadati</taxon>
        <taxon>Pseudomonadota</taxon>
        <taxon>Alphaproteobacteria</taxon>
        <taxon>Rhodobacterales</taxon>
        <taxon>Paracoccaceae</taxon>
        <taxon>Sedimentitalea</taxon>
    </lineage>
</organism>
<proteinExistence type="predicted"/>
<evidence type="ECO:0000313" key="3">
    <source>
        <dbReference type="Proteomes" id="UP001227126"/>
    </source>
</evidence>
<dbReference type="RefSeq" id="WP_284486761.1">
    <property type="nucleotide sequence ID" value="NZ_JASNJE010000025.1"/>
</dbReference>
<reference evidence="2 3" key="1">
    <citation type="submission" date="2023-05" db="EMBL/GenBank/DDBJ databases">
        <title>Sedimentitalea sp. nov. JM2-8.</title>
        <authorList>
            <person name="Huang J."/>
        </authorList>
    </citation>
    <scope>NUCLEOTIDE SEQUENCE [LARGE SCALE GENOMIC DNA]</scope>
    <source>
        <strain evidence="2 3">JM2-8</strain>
    </source>
</reference>
<protein>
    <submittedName>
        <fullName evidence="2">Uncharacterized protein</fullName>
    </submittedName>
</protein>
<dbReference type="Gene3D" id="2.60.40.2700">
    <property type="match status" value="1"/>
</dbReference>
<evidence type="ECO:0000256" key="1">
    <source>
        <dbReference type="SAM" id="MobiDB-lite"/>
    </source>
</evidence>
<name>A0ABT7FI68_9RHOB</name>
<gene>
    <name evidence="2" type="ORF">QO034_17215</name>
</gene>
<keyword evidence="3" id="KW-1185">Reference proteome</keyword>
<dbReference type="Proteomes" id="UP001227126">
    <property type="component" value="Unassembled WGS sequence"/>
</dbReference>
<feature type="region of interest" description="Disordered" evidence="1">
    <location>
        <begin position="1"/>
        <end position="26"/>
    </location>
</feature>
<sequence length="205" mass="21535">MKDDTRFNAGRFSDGRFSGKKPKDRTGHFEVSVSGLTENPDFGLTAQIGVPLTATAVNWSGDAPGSVAWQWLDSSGPIGTGATYTPQASDDLESIYAVAVPSEIYAQQNSTSYTVRHAPPIPGSGISSKNLTYLGDEKTIIQNARNRFTGDGLTFSVSGYAGARLDGKSLIIDPTDLTAGTTVRLTATNSGGSVSHAFNLVVEAL</sequence>
<dbReference type="EMBL" id="JASNJE010000025">
    <property type="protein sequence ID" value="MDK3074830.1"/>
    <property type="molecule type" value="Genomic_DNA"/>
</dbReference>